<dbReference type="PANTHER" id="PTHR30146:SF109">
    <property type="entry name" value="HTH-TYPE TRANSCRIPTIONAL REGULATOR GALS"/>
    <property type="match status" value="1"/>
</dbReference>
<dbReference type="Proteomes" id="UP001166784">
    <property type="component" value="Unassembled WGS sequence"/>
</dbReference>
<evidence type="ECO:0000259" key="5">
    <source>
        <dbReference type="PROSITE" id="PS50932"/>
    </source>
</evidence>
<gene>
    <name evidence="6" type="ORF">MMA15_04580</name>
</gene>
<dbReference type="Pfam" id="PF13377">
    <property type="entry name" value="Peripla_BP_3"/>
    <property type="match status" value="1"/>
</dbReference>
<feature type="region of interest" description="Disordered" evidence="4">
    <location>
        <begin position="321"/>
        <end position="392"/>
    </location>
</feature>
<keyword evidence="3" id="KW-0804">Transcription</keyword>
<accession>A0ABS9SU64</accession>
<organism evidence="6 7">
    <name type="scientific">Streptomyces marispadix</name>
    <dbReference type="NCBI Taxonomy" id="2922868"/>
    <lineage>
        <taxon>Bacteria</taxon>
        <taxon>Bacillati</taxon>
        <taxon>Actinomycetota</taxon>
        <taxon>Actinomycetes</taxon>
        <taxon>Kitasatosporales</taxon>
        <taxon>Streptomycetaceae</taxon>
        <taxon>Streptomyces</taxon>
    </lineage>
</organism>
<sequence>MVTTGGAPTVETIAERAGVSIASVSRVLNGHGARPETISRVERAAAEVGYVPNAVARSLKGGRTRQLTFAMQDIGNPVYVAMVRQIQAITKAEGYRLLLHSTDAVAEDELAVVRSLADRTSDGLILCPIRVTPEHVEALRTAAQPVVVIGSLPDEAPPVDSVRADSVTGAELAVRHLAATGRRRIAFVNGPGDTVPGRNRRLGYRRALEACGLPADPELEVTTEFTIEDGARSLHRLLDRARGASGSGGPGFDAVFCANDQLALGASQALHSRGLRIPGDVAVAGMDDTVLVRAGWPPLTSVDLGSAERGRIAAQMLLERISGSGQGQGTGQRKEPPPRVRTVTPRLVVRASSDPASDRAAYGPSAPGASESGASESGAPSPGDRLPGEVAP</sequence>
<dbReference type="InterPro" id="IPR000843">
    <property type="entry name" value="HTH_LacI"/>
</dbReference>
<proteinExistence type="predicted"/>
<dbReference type="PROSITE" id="PS50932">
    <property type="entry name" value="HTH_LACI_2"/>
    <property type="match status" value="1"/>
</dbReference>
<dbReference type="InterPro" id="IPR010982">
    <property type="entry name" value="Lambda_DNA-bd_dom_sf"/>
</dbReference>
<evidence type="ECO:0000256" key="1">
    <source>
        <dbReference type="ARBA" id="ARBA00023015"/>
    </source>
</evidence>
<protein>
    <submittedName>
        <fullName evidence="6">LacI family transcriptional regulator</fullName>
    </submittedName>
</protein>
<evidence type="ECO:0000256" key="2">
    <source>
        <dbReference type="ARBA" id="ARBA00023125"/>
    </source>
</evidence>
<keyword evidence="1" id="KW-0805">Transcription regulation</keyword>
<dbReference type="CDD" id="cd06267">
    <property type="entry name" value="PBP1_LacI_sugar_binding-like"/>
    <property type="match status" value="1"/>
</dbReference>
<feature type="domain" description="HTH lacI-type" evidence="5">
    <location>
        <begin position="8"/>
        <end position="61"/>
    </location>
</feature>
<dbReference type="SUPFAM" id="SSF53822">
    <property type="entry name" value="Periplasmic binding protein-like I"/>
    <property type="match status" value="1"/>
</dbReference>
<dbReference type="Gene3D" id="1.10.260.40">
    <property type="entry name" value="lambda repressor-like DNA-binding domains"/>
    <property type="match status" value="1"/>
</dbReference>
<comment type="caution">
    <text evidence="6">The sequence shown here is derived from an EMBL/GenBank/DDBJ whole genome shotgun (WGS) entry which is preliminary data.</text>
</comment>
<evidence type="ECO:0000256" key="4">
    <source>
        <dbReference type="SAM" id="MobiDB-lite"/>
    </source>
</evidence>
<dbReference type="SMART" id="SM00354">
    <property type="entry name" value="HTH_LACI"/>
    <property type="match status" value="1"/>
</dbReference>
<dbReference type="Gene3D" id="3.40.50.2300">
    <property type="match status" value="2"/>
</dbReference>
<keyword evidence="7" id="KW-1185">Reference proteome</keyword>
<feature type="compositionally biased region" description="Low complexity" evidence="4">
    <location>
        <begin position="340"/>
        <end position="383"/>
    </location>
</feature>
<evidence type="ECO:0000256" key="3">
    <source>
        <dbReference type="ARBA" id="ARBA00023163"/>
    </source>
</evidence>
<dbReference type="InterPro" id="IPR046335">
    <property type="entry name" value="LacI/GalR-like_sensor"/>
</dbReference>
<dbReference type="SUPFAM" id="SSF47413">
    <property type="entry name" value="lambda repressor-like DNA-binding domains"/>
    <property type="match status" value="1"/>
</dbReference>
<dbReference type="InterPro" id="IPR028082">
    <property type="entry name" value="Peripla_BP_I"/>
</dbReference>
<evidence type="ECO:0000313" key="7">
    <source>
        <dbReference type="Proteomes" id="UP001166784"/>
    </source>
</evidence>
<dbReference type="CDD" id="cd01392">
    <property type="entry name" value="HTH_LacI"/>
    <property type="match status" value="1"/>
</dbReference>
<dbReference type="EMBL" id="JAKWJU010000002">
    <property type="protein sequence ID" value="MCH6159718.1"/>
    <property type="molecule type" value="Genomic_DNA"/>
</dbReference>
<evidence type="ECO:0000313" key="6">
    <source>
        <dbReference type="EMBL" id="MCH6159718.1"/>
    </source>
</evidence>
<keyword evidence="2" id="KW-0238">DNA-binding</keyword>
<name>A0ABS9SU64_9ACTN</name>
<reference evidence="6" key="2">
    <citation type="journal article" date="2023" name="Int. J. Syst. Evol. Microbiol.">
        <title>Streptomyces marispadix sp. nov., isolated from marine beach sediment of the Northern Coast of Portugal.</title>
        <authorList>
            <person name="dos Santos J.D.N."/>
            <person name="Vitorino I.R."/>
            <person name="Kallscheuer N."/>
            <person name="Srivastava A."/>
            <person name="Krautwurst S."/>
            <person name="Marz M."/>
            <person name="Jogler C."/>
            <person name="Lobo Da Cunha A."/>
            <person name="Catita J."/>
            <person name="Goncalves H."/>
            <person name="Gonzalez I."/>
            <person name="Reyes F."/>
            <person name="Lage O.M."/>
        </authorList>
    </citation>
    <scope>NUCLEOTIDE SEQUENCE</scope>
    <source>
        <strain evidence="6">M600PL45_2</strain>
    </source>
</reference>
<dbReference type="RefSeq" id="WP_241057680.1">
    <property type="nucleotide sequence ID" value="NZ_JAKWJU010000002.1"/>
</dbReference>
<dbReference type="Pfam" id="PF00356">
    <property type="entry name" value="LacI"/>
    <property type="match status" value="1"/>
</dbReference>
<dbReference type="PANTHER" id="PTHR30146">
    <property type="entry name" value="LACI-RELATED TRANSCRIPTIONAL REPRESSOR"/>
    <property type="match status" value="1"/>
</dbReference>
<reference evidence="6" key="1">
    <citation type="submission" date="2022-03" db="EMBL/GenBank/DDBJ databases">
        <authorList>
            <person name="Santos J.D.N."/>
            <person name="Kallscheuer N."/>
            <person name="Jogler C."/>
            <person name="Lage O.M."/>
        </authorList>
    </citation>
    <scope>NUCLEOTIDE SEQUENCE</scope>
    <source>
        <strain evidence="6">M600PL45_2</strain>
    </source>
</reference>